<evidence type="ECO:0000256" key="1">
    <source>
        <dbReference type="SAM" id="MobiDB-lite"/>
    </source>
</evidence>
<protein>
    <submittedName>
        <fullName evidence="2">Uncharacterized protein</fullName>
    </submittedName>
</protein>
<reference evidence="2" key="1">
    <citation type="submission" date="2020-08" db="EMBL/GenBank/DDBJ databases">
        <title>Multicomponent nature underlies the extraordinary mechanical properties of spider dragline silk.</title>
        <authorList>
            <person name="Kono N."/>
            <person name="Nakamura H."/>
            <person name="Mori M."/>
            <person name="Yoshida Y."/>
            <person name="Ohtoshi R."/>
            <person name="Malay A.D."/>
            <person name="Moran D.A.P."/>
            <person name="Tomita M."/>
            <person name="Numata K."/>
            <person name="Arakawa K."/>
        </authorList>
    </citation>
    <scope>NUCLEOTIDE SEQUENCE</scope>
</reference>
<sequence>MTGELRCELGLVNEEVWPLGGGTNGVKEHFSGCGGGLLLVRELMTLEMKVKLHERSPKEKNESHGSKTGNLKELRWK</sequence>
<proteinExistence type="predicted"/>
<dbReference type="Proteomes" id="UP000887159">
    <property type="component" value="Unassembled WGS sequence"/>
</dbReference>
<dbReference type="AlphaFoldDB" id="A0A8X6S7J5"/>
<feature type="region of interest" description="Disordered" evidence="1">
    <location>
        <begin position="53"/>
        <end position="77"/>
    </location>
</feature>
<keyword evidence="3" id="KW-1185">Reference proteome</keyword>
<accession>A0A8X6S7J5</accession>
<comment type="caution">
    <text evidence="2">The sequence shown here is derived from an EMBL/GenBank/DDBJ whole genome shotgun (WGS) entry which is preliminary data.</text>
</comment>
<gene>
    <name evidence="2" type="ORF">TNCV_4796451</name>
</gene>
<evidence type="ECO:0000313" key="2">
    <source>
        <dbReference type="EMBL" id="GFY01923.1"/>
    </source>
</evidence>
<evidence type="ECO:0000313" key="3">
    <source>
        <dbReference type="Proteomes" id="UP000887159"/>
    </source>
</evidence>
<dbReference type="EMBL" id="BMAU01021231">
    <property type="protein sequence ID" value="GFY01923.1"/>
    <property type="molecule type" value="Genomic_DNA"/>
</dbReference>
<organism evidence="2 3">
    <name type="scientific">Trichonephila clavipes</name>
    <name type="common">Golden silk orbweaver</name>
    <name type="synonym">Nephila clavipes</name>
    <dbReference type="NCBI Taxonomy" id="2585209"/>
    <lineage>
        <taxon>Eukaryota</taxon>
        <taxon>Metazoa</taxon>
        <taxon>Ecdysozoa</taxon>
        <taxon>Arthropoda</taxon>
        <taxon>Chelicerata</taxon>
        <taxon>Arachnida</taxon>
        <taxon>Araneae</taxon>
        <taxon>Araneomorphae</taxon>
        <taxon>Entelegynae</taxon>
        <taxon>Araneoidea</taxon>
        <taxon>Nephilidae</taxon>
        <taxon>Trichonephila</taxon>
    </lineage>
</organism>
<name>A0A8X6S7J5_TRICX</name>